<organism evidence="6 7">
    <name type="scientific">Candidatus Yanofskybacteria bacterium GW2011_GWC2_41_9</name>
    <dbReference type="NCBI Taxonomy" id="1619029"/>
    <lineage>
        <taxon>Bacteria</taxon>
        <taxon>Candidatus Yanofskyibacteriota</taxon>
    </lineage>
</organism>
<dbReference type="GO" id="GO:0006412">
    <property type="term" value="P:translation"/>
    <property type="evidence" value="ECO:0007669"/>
    <property type="project" value="UniProtKB-KW"/>
</dbReference>
<dbReference type="SUPFAM" id="SSF55931">
    <property type="entry name" value="Glutamine synthetase/guanido kinase"/>
    <property type="match status" value="1"/>
</dbReference>
<dbReference type="AlphaFoldDB" id="A0A0G0XN62"/>
<comment type="caution">
    <text evidence="6">The sequence shown here is derived from an EMBL/GenBank/DDBJ whole genome shotgun (WGS) entry which is preliminary data.</text>
</comment>
<evidence type="ECO:0000313" key="6">
    <source>
        <dbReference type="EMBL" id="KKS25902.1"/>
    </source>
</evidence>
<keyword evidence="6" id="KW-0808">Transferase</keyword>
<dbReference type="InterPro" id="IPR014746">
    <property type="entry name" value="Gln_synth/guanido_kin_cat_dom"/>
</dbReference>
<dbReference type="GO" id="GO:0005524">
    <property type="term" value="F:ATP binding"/>
    <property type="evidence" value="ECO:0007669"/>
    <property type="project" value="UniProtKB-KW"/>
</dbReference>
<dbReference type="EMBL" id="LCCE01000032">
    <property type="protein sequence ID" value="KKS25902.1"/>
    <property type="molecule type" value="Genomic_DNA"/>
</dbReference>
<accession>A0A0G0XN62</accession>
<dbReference type="GO" id="GO:0050567">
    <property type="term" value="F:glutaminyl-tRNA synthase (glutamine-hydrolyzing) activity"/>
    <property type="evidence" value="ECO:0007669"/>
    <property type="project" value="TreeGrafter"/>
</dbReference>
<evidence type="ECO:0000256" key="2">
    <source>
        <dbReference type="ARBA" id="ARBA00022741"/>
    </source>
</evidence>
<dbReference type="InterPro" id="IPR017959">
    <property type="entry name" value="Asn/Gln-tRNA_amidoTrfase_suB/E"/>
</dbReference>
<keyword evidence="4" id="KW-0648">Protein biosynthesis</keyword>
<evidence type="ECO:0000256" key="3">
    <source>
        <dbReference type="ARBA" id="ARBA00022840"/>
    </source>
</evidence>
<dbReference type="Proteomes" id="UP000033859">
    <property type="component" value="Unassembled WGS sequence"/>
</dbReference>
<gene>
    <name evidence="6" type="ORF">UU84_C0032G0011</name>
</gene>
<dbReference type="PANTHER" id="PTHR11659:SF0">
    <property type="entry name" value="GLUTAMYL-TRNA(GLN) AMIDOTRANSFERASE SUBUNIT B, MITOCHONDRIAL"/>
    <property type="match status" value="1"/>
</dbReference>
<dbReference type="PROSITE" id="PS01234">
    <property type="entry name" value="GATB"/>
    <property type="match status" value="1"/>
</dbReference>
<evidence type="ECO:0000313" key="7">
    <source>
        <dbReference type="Proteomes" id="UP000033859"/>
    </source>
</evidence>
<reference evidence="6 7" key="1">
    <citation type="journal article" date="2015" name="Nature">
        <title>rRNA introns, odd ribosomes, and small enigmatic genomes across a large radiation of phyla.</title>
        <authorList>
            <person name="Brown C.T."/>
            <person name="Hug L.A."/>
            <person name="Thomas B.C."/>
            <person name="Sharon I."/>
            <person name="Castelle C.J."/>
            <person name="Singh A."/>
            <person name="Wilkins M.J."/>
            <person name="Williams K.H."/>
            <person name="Banfield J.F."/>
        </authorList>
    </citation>
    <scope>NUCLEOTIDE SEQUENCE [LARGE SCALE GENOMIC DNA]</scope>
</reference>
<name>A0A0G0XN62_9BACT</name>
<keyword evidence="2" id="KW-0547">Nucleotide-binding</keyword>
<proteinExistence type="predicted"/>
<dbReference type="PATRIC" id="fig|1619029.3.peg.553"/>
<feature type="domain" description="Aspartyl/Glutamyl-tRNA(Gln) amidotransferase subunit B/E catalytic" evidence="5">
    <location>
        <begin position="10"/>
        <end position="175"/>
    </location>
</feature>
<keyword evidence="1" id="KW-0436">Ligase</keyword>
<evidence type="ECO:0000256" key="1">
    <source>
        <dbReference type="ARBA" id="ARBA00022598"/>
    </source>
</evidence>
<sequence length="175" mass="19984">MENNYKYKPIIGLEIHAELNTKTKMFCDSINDPNEKHPNFNICPICISHPGTLPVINREAVEKVILAGLAMNCSIAEDSFFERKNYFYPDLPKGYQISQYQKPFCEKGQLALKGGKKINITRIHLEEDAGRLYHLPGKDYSLVDFNRAGVPLMELVTEPDFESGKEVKEFAEELQ</sequence>
<dbReference type="PANTHER" id="PTHR11659">
    <property type="entry name" value="GLUTAMYL-TRNA GLN AMIDOTRANSFERASE SUBUNIT B MITOCHONDRIAL AND PROKARYOTIC PET112-RELATED"/>
    <property type="match status" value="1"/>
</dbReference>
<evidence type="ECO:0000256" key="4">
    <source>
        <dbReference type="ARBA" id="ARBA00022917"/>
    </source>
</evidence>
<dbReference type="InterPro" id="IPR017958">
    <property type="entry name" value="Gln-tRNA_amidoTrfase_suB_CS"/>
</dbReference>
<protein>
    <submittedName>
        <fullName evidence="6">Aspartyl/glutamyl-tRNA(Asn/Gln) amidotransferase subunit B</fullName>
    </submittedName>
</protein>
<dbReference type="Pfam" id="PF02934">
    <property type="entry name" value="GatB_N"/>
    <property type="match status" value="1"/>
</dbReference>
<evidence type="ECO:0000259" key="5">
    <source>
        <dbReference type="Pfam" id="PF02934"/>
    </source>
</evidence>
<dbReference type="InterPro" id="IPR006075">
    <property type="entry name" value="Asn/Gln-tRNA_Trfase_suB/E_cat"/>
</dbReference>
<feature type="non-terminal residue" evidence="6">
    <location>
        <position position="175"/>
    </location>
</feature>
<dbReference type="GO" id="GO:0070681">
    <property type="term" value="P:glutaminyl-tRNAGln biosynthesis via transamidation"/>
    <property type="evidence" value="ECO:0007669"/>
    <property type="project" value="TreeGrafter"/>
</dbReference>
<dbReference type="GO" id="GO:0016740">
    <property type="term" value="F:transferase activity"/>
    <property type="evidence" value="ECO:0007669"/>
    <property type="project" value="UniProtKB-KW"/>
</dbReference>
<keyword evidence="3" id="KW-0067">ATP-binding</keyword>